<dbReference type="InterPro" id="IPR036187">
    <property type="entry name" value="DNA_mismatch_repair_MutS_sf"/>
</dbReference>
<dbReference type="Pfam" id="PF00488">
    <property type="entry name" value="MutS_V"/>
    <property type="match status" value="1"/>
</dbReference>
<organism evidence="7 8">
    <name type="scientific">Austropuccinia psidii MF-1</name>
    <dbReference type="NCBI Taxonomy" id="1389203"/>
    <lineage>
        <taxon>Eukaryota</taxon>
        <taxon>Fungi</taxon>
        <taxon>Dikarya</taxon>
        <taxon>Basidiomycota</taxon>
        <taxon>Pucciniomycotina</taxon>
        <taxon>Pucciniomycetes</taxon>
        <taxon>Pucciniales</taxon>
        <taxon>Sphaerophragmiaceae</taxon>
        <taxon>Austropuccinia</taxon>
    </lineage>
</organism>
<dbReference type="SMART" id="SM00533">
    <property type="entry name" value="MUTSd"/>
    <property type="match status" value="1"/>
</dbReference>
<dbReference type="Proteomes" id="UP000765509">
    <property type="component" value="Unassembled WGS sequence"/>
</dbReference>
<dbReference type="GO" id="GO:0030983">
    <property type="term" value="F:mismatched DNA binding"/>
    <property type="evidence" value="ECO:0007669"/>
    <property type="project" value="InterPro"/>
</dbReference>
<evidence type="ECO:0000259" key="6">
    <source>
        <dbReference type="PROSITE" id="PS00486"/>
    </source>
</evidence>
<dbReference type="GO" id="GO:0005524">
    <property type="term" value="F:ATP binding"/>
    <property type="evidence" value="ECO:0007669"/>
    <property type="project" value="UniProtKB-KW"/>
</dbReference>
<feature type="compositionally biased region" description="Basic and acidic residues" evidence="5">
    <location>
        <begin position="820"/>
        <end position="829"/>
    </location>
</feature>
<comment type="caution">
    <text evidence="7">The sequence shown here is derived from an EMBL/GenBank/DDBJ whole genome shotgun (WGS) entry which is preliminary data.</text>
</comment>
<dbReference type="InterPro" id="IPR027417">
    <property type="entry name" value="P-loop_NTPase"/>
</dbReference>
<dbReference type="Pfam" id="PF05192">
    <property type="entry name" value="MutS_III"/>
    <property type="match status" value="1"/>
</dbReference>
<protein>
    <recommendedName>
        <fullName evidence="6">DNA mismatch repair proteins mutS family domain-containing protein</fullName>
    </recommendedName>
</protein>
<reference evidence="7" key="1">
    <citation type="submission" date="2021-03" db="EMBL/GenBank/DDBJ databases">
        <title>Draft genome sequence of rust myrtle Austropuccinia psidii MF-1, a brazilian biotype.</title>
        <authorList>
            <person name="Quecine M.C."/>
            <person name="Pachon D.M.R."/>
            <person name="Bonatelli M.L."/>
            <person name="Correr F.H."/>
            <person name="Franceschini L.M."/>
            <person name="Leite T.F."/>
            <person name="Margarido G.R.A."/>
            <person name="Almeida C.A."/>
            <person name="Ferrarezi J.A."/>
            <person name="Labate C.A."/>
        </authorList>
    </citation>
    <scope>NUCLEOTIDE SEQUENCE</scope>
    <source>
        <strain evidence="7">MF-1</strain>
    </source>
</reference>
<dbReference type="SUPFAM" id="SSF48334">
    <property type="entry name" value="DNA repair protein MutS, domain III"/>
    <property type="match status" value="1"/>
</dbReference>
<dbReference type="EMBL" id="AVOT02012729">
    <property type="protein sequence ID" value="MBW0494759.1"/>
    <property type="molecule type" value="Genomic_DNA"/>
</dbReference>
<keyword evidence="4" id="KW-0238">DNA-binding</keyword>
<dbReference type="GO" id="GO:0140664">
    <property type="term" value="F:ATP-dependent DNA damage sensor activity"/>
    <property type="evidence" value="ECO:0007669"/>
    <property type="project" value="InterPro"/>
</dbReference>
<evidence type="ECO:0000313" key="8">
    <source>
        <dbReference type="Proteomes" id="UP000765509"/>
    </source>
</evidence>
<name>A0A9Q3D0T2_9BASI</name>
<dbReference type="GO" id="GO:0005634">
    <property type="term" value="C:nucleus"/>
    <property type="evidence" value="ECO:0007669"/>
    <property type="project" value="TreeGrafter"/>
</dbReference>
<dbReference type="Gene3D" id="1.10.1420.10">
    <property type="match status" value="2"/>
</dbReference>
<dbReference type="PANTHER" id="PTHR11361:SF20">
    <property type="entry name" value="MUTS PROTEIN HOMOLOG 5"/>
    <property type="match status" value="1"/>
</dbReference>
<dbReference type="InterPro" id="IPR007696">
    <property type="entry name" value="DNA_mismatch_repair_MutS_core"/>
</dbReference>
<comment type="similarity">
    <text evidence="1">Belongs to the DNA mismatch repair MutS family.</text>
</comment>
<evidence type="ECO:0000256" key="4">
    <source>
        <dbReference type="ARBA" id="ARBA00023125"/>
    </source>
</evidence>
<evidence type="ECO:0000256" key="1">
    <source>
        <dbReference type="ARBA" id="ARBA00006271"/>
    </source>
</evidence>
<feature type="domain" description="DNA mismatch repair proteins mutS family" evidence="6">
    <location>
        <begin position="681"/>
        <end position="697"/>
    </location>
</feature>
<dbReference type="Gene3D" id="3.40.50.300">
    <property type="entry name" value="P-loop containing nucleotide triphosphate hydrolases"/>
    <property type="match status" value="1"/>
</dbReference>
<dbReference type="SUPFAM" id="SSF52540">
    <property type="entry name" value="P-loop containing nucleoside triphosphate hydrolases"/>
    <property type="match status" value="1"/>
</dbReference>
<feature type="region of interest" description="Disordered" evidence="5">
    <location>
        <begin position="820"/>
        <end position="864"/>
    </location>
</feature>
<gene>
    <name evidence="7" type="ORF">O181_034474</name>
</gene>
<dbReference type="GO" id="GO:0006298">
    <property type="term" value="P:mismatch repair"/>
    <property type="evidence" value="ECO:0007669"/>
    <property type="project" value="InterPro"/>
</dbReference>
<dbReference type="AlphaFoldDB" id="A0A9Q3D0T2"/>
<accession>A0A9Q3D0T2</accession>
<evidence type="ECO:0000256" key="5">
    <source>
        <dbReference type="SAM" id="MobiDB-lite"/>
    </source>
</evidence>
<dbReference type="PANTHER" id="PTHR11361">
    <property type="entry name" value="DNA MISMATCH REPAIR PROTEIN MUTS FAMILY MEMBER"/>
    <property type="match status" value="1"/>
</dbReference>
<evidence type="ECO:0000313" key="7">
    <source>
        <dbReference type="EMBL" id="MBW0494759.1"/>
    </source>
</evidence>
<dbReference type="PROSITE" id="PS00486">
    <property type="entry name" value="DNA_MISMATCH_REPAIR_2"/>
    <property type="match status" value="1"/>
</dbReference>
<keyword evidence="3" id="KW-0067">ATP-binding</keyword>
<dbReference type="InterPro" id="IPR045076">
    <property type="entry name" value="MutS"/>
</dbReference>
<keyword evidence="8" id="KW-1185">Reference proteome</keyword>
<evidence type="ECO:0000256" key="3">
    <source>
        <dbReference type="ARBA" id="ARBA00022840"/>
    </source>
</evidence>
<dbReference type="SMART" id="SM00534">
    <property type="entry name" value="MUTSac"/>
    <property type="match status" value="1"/>
</dbReference>
<sequence>MSESQQRTESVESLRSHKEPELMQYAFALSSWKNKFGGAYYEPSTGVLFMMEDAFDFSGHYEVICMLLEQILPHVVLLSAKAEDCLVSAVEQAAAHNKYGVVNRPACDFSPSTGLAKLIKLGVISGANVHAQAHSSSSHESATIGETEITNDMFIGNPKLTAHAFVNYEASQFSLGAISALMTYLQRGAIKEQEDGKPGLLLTKLEIIQVKKFMHLGLDALSSLQLFDQEAHANLHFSTTKEGLSLFGVLNQCVTRNGELLLRNWLIRPSTEIKVIEARQNEIDCFLMAENADRTVKIRHHLKSLGNISRAILMISSGKSRVGDWSSISNSARAIRELYLHFSQLAIPVKTPLFQKLLEITKISEIELLSEKIEEAIDWSESKINGGKTTIRCGIDEKLDEYRENYAALESQLSHLARKLSTRPPFNSLPEFSINYFPQIGYLCTIPILPDPKKYTQVLDEIWDFQFSTDTETHYKNDLMRDLDHYLGDLTTAINDREIEIIHLLEKEVLKASPILLALNDVLAELDCILSLAKVISNRDWVKPKLMRENTIKIIAGRHPLVEGCVETYISNDTHLMTRQIPAVDSENFSDFVSPPAVENPILVLTGANFSGKSVYLKQVAIIVVLAQLGSYVPAQEACIGIHDAIFTRVTTTESASRNSSAFMIDLQRVSFMLRNCTARSLLLIDEFGKGTDPCDGQALFCGLIEHLVQRGRDCPQALFSTHFHGVFTNGYLPLNLPITYAHMKIVLHSEKGAESEQSPTYLYKLEPGLVSSSHALGCALLAGVPRHVRLKAERVSYLLSRFEILELLDVQMEEDEREELSKMEEVVRRPSAKAGETTPEKSEWQSAHRKIESKQHSGWTTAT</sequence>
<proteinExistence type="inferred from homology"/>
<dbReference type="GO" id="GO:0051026">
    <property type="term" value="P:chiasma assembly"/>
    <property type="evidence" value="ECO:0007669"/>
    <property type="project" value="TreeGrafter"/>
</dbReference>
<evidence type="ECO:0000256" key="2">
    <source>
        <dbReference type="ARBA" id="ARBA00022741"/>
    </source>
</evidence>
<dbReference type="OrthoDB" id="29596at2759"/>
<dbReference type="CDD" id="cd03281">
    <property type="entry name" value="ABC_MSH5_euk"/>
    <property type="match status" value="1"/>
</dbReference>
<keyword evidence="2" id="KW-0547">Nucleotide-binding</keyword>
<dbReference type="InterPro" id="IPR000432">
    <property type="entry name" value="DNA_mismatch_repair_MutS_C"/>
</dbReference>